<dbReference type="InterPro" id="IPR002656">
    <property type="entry name" value="Acyl_transf_3_dom"/>
</dbReference>
<dbReference type="EC" id="2.3.1.-" evidence="4"/>
<reference evidence="4 5" key="1">
    <citation type="submission" date="2023-06" db="EMBL/GenBank/DDBJ databases">
        <title>Pelomonas sp. PFR6 16S ribosomal RNA gene Genome sequencing and assembly.</title>
        <authorList>
            <person name="Woo H."/>
        </authorList>
    </citation>
    <scope>NUCLEOTIDE SEQUENCE [LARGE SCALE GENOMIC DNA]</scope>
    <source>
        <strain evidence="4 5">PFR6</strain>
    </source>
</reference>
<feature type="transmembrane region" description="Helical" evidence="1">
    <location>
        <begin position="314"/>
        <end position="334"/>
    </location>
</feature>
<evidence type="ECO:0000313" key="4">
    <source>
        <dbReference type="EMBL" id="MDN3920465.1"/>
    </source>
</evidence>
<dbReference type="SUPFAM" id="SSF52266">
    <property type="entry name" value="SGNH hydrolase"/>
    <property type="match status" value="1"/>
</dbReference>
<name>A0ABT8DQ46_9BURK</name>
<dbReference type="PANTHER" id="PTHR23028:SF53">
    <property type="entry name" value="ACYL_TRANSF_3 DOMAIN-CONTAINING PROTEIN"/>
    <property type="match status" value="1"/>
</dbReference>
<evidence type="ECO:0000259" key="3">
    <source>
        <dbReference type="Pfam" id="PF19040"/>
    </source>
</evidence>
<feature type="transmembrane region" description="Helical" evidence="1">
    <location>
        <begin position="252"/>
        <end position="272"/>
    </location>
</feature>
<accession>A0ABT8DQ46</accession>
<feature type="domain" description="Acyltransferase 3" evidence="2">
    <location>
        <begin position="6"/>
        <end position="330"/>
    </location>
</feature>
<dbReference type="InterPro" id="IPR050879">
    <property type="entry name" value="Acyltransferase_3"/>
</dbReference>
<gene>
    <name evidence="4" type="ORF">QWJ38_09270</name>
</gene>
<feature type="transmembrane region" description="Helical" evidence="1">
    <location>
        <begin position="284"/>
        <end position="302"/>
    </location>
</feature>
<dbReference type="EMBL" id="JAUHHC010000002">
    <property type="protein sequence ID" value="MDN3920465.1"/>
    <property type="molecule type" value="Genomic_DNA"/>
</dbReference>
<feature type="transmembrane region" description="Helical" evidence="1">
    <location>
        <begin position="72"/>
        <end position="91"/>
    </location>
</feature>
<feature type="transmembrane region" description="Helical" evidence="1">
    <location>
        <begin position="7"/>
        <end position="24"/>
    </location>
</feature>
<proteinExistence type="predicted"/>
<dbReference type="PANTHER" id="PTHR23028">
    <property type="entry name" value="ACETYLTRANSFERASE"/>
    <property type="match status" value="1"/>
</dbReference>
<dbReference type="Pfam" id="PF19040">
    <property type="entry name" value="SGNH"/>
    <property type="match status" value="1"/>
</dbReference>
<organism evidence="4 5">
    <name type="scientific">Roseateles violae</name>
    <dbReference type="NCBI Taxonomy" id="3058042"/>
    <lineage>
        <taxon>Bacteria</taxon>
        <taxon>Pseudomonadati</taxon>
        <taxon>Pseudomonadota</taxon>
        <taxon>Betaproteobacteria</taxon>
        <taxon>Burkholderiales</taxon>
        <taxon>Sphaerotilaceae</taxon>
        <taxon>Roseateles</taxon>
    </lineage>
</organism>
<keyword evidence="4" id="KW-0012">Acyltransferase</keyword>
<feature type="transmembrane region" description="Helical" evidence="1">
    <location>
        <begin position="346"/>
        <end position="366"/>
    </location>
</feature>
<comment type="caution">
    <text evidence="4">The sequence shown here is derived from an EMBL/GenBank/DDBJ whole genome shotgun (WGS) entry which is preliminary data.</text>
</comment>
<feature type="transmembrane region" description="Helical" evidence="1">
    <location>
        <begin position="163"/>
        <end position="181"/>
    </location>
</feature>
<protein>
    <submittedName>
        <fullName evidence="4">Acyltransferase family protein</fullName>
        <ecNumber evidence="4">2.3.1.-</ecNumber>
    </submittedName>
</protein>
<sequence>MKFRPDIEGLRALAIGPVVVFHAWPSLMPGGFVGVDIFFVISGYLITTLLLQRLAAGSYSIGSFYAARIRRIFPALFAMLAIVAPACLLLLEPQPLREFARLLGATGLFVSNVELYRTTGYFEGAAELKPLLHTWSLAVEEQYYIVFPLLLALLWRFARRRIGIVLMSVALASLAWCLKLMPYDAEWAFFGASARTFELMIGSGLAWWMNRDETSVTRPPWVDQAVGWTALAALLASLLLMRADHAFPGPAALWPCLATAALIWVGATKRAVATRWLSISPLRWIGAHSFSLYLWHWPVLVLTRHLLLDQPTPVQAALAVALSVALAWASLRWVEAPVRRSKLAQPVMLAAGASTVVASLVAAWALTAAADHRAAQLGRDAVLRAGAEDFSADRKRCHSSGNRWLDYDARCLFGPQTGTKTLAVWGDSHGVEIARALGDQVSSSRRIAQLTGSSCPPALNYVPPGRPRCAAVNRALLDRLRQDASVDTVLLAARYEFYLNAPDAQAFEAGMAESVKRLREVGKQVLLLDPVPTYHYPIPAALALRWRRGEPLEGQGQTPAQYEARQAASLALVRRLANGKQAQRVIVEDLLCGQPRCAVLNGDHSLYFDDNHLSMHGAARIAPAVLRLVGHPEAALIGSP</sequence>
<dbReference type="Pfam" id="PF01757">
    <property type="entry name" value="Acyl_transf_3"/>
    <property type="match status" value="1"/>
</dbReference>
<feature type="transmembrane region" description="Helical" evidence="1">
    <location>
        <begin position="142"/>
        <end position="158"/>
    </location>
</feature>
<keyword evidence="1" id="KW-1133">Transmembrane helix</keyword>
<dbReference type="GO" id="GO:0016746">
    <property type="term" value="F:acyltransferase activity"/>
    <property type="evidence" value="ECO:0007669"/>
    <property type="project" value="UniProtKB-KW"/>
</dbReference>
<feature type="transmembrane region" description="Helical" evidence="1">
    <location>
        <begin position="30"/>
        <end position="51"/>
    </location>
</feature>
<evidence type="ECO:0000313" key="5">
    <source>
        <dbReference type="Proteomes" id="UP001228044"/>
    </source>
</evidence>
<keyword evidence="1" id="KW-0812">Transmembrane</keyword>
<dbReference type="RefSeq" id="WP_290358761.1">
    <property type="nucleotide sequence ID" value="NZ_JAUHHC010000002.1"/>
</dbReference>
<keyword evidence="1" id="KW-0472">Membrane</keyword>
<feature type="domain" description="SGNH" evidence="3">
    <location>
        <begin position="396"/>
        <end position="626"/>
    </location>
</feature>
<evidence type="ECO:0000259" key="2">
    <source>
        <dbReference type="Pfam" id="PF01757"/>
    </source>
</evidence>
<keyword evidence="5" id="KW-1185">Reference proteome</keyword>
<evidence type="ECO:0000256" key="1">
    <source>
        <dbReference type="SAM" id="Phobius"/>
    </source>
</evidence>
<dbReference type="InterPro" id="IPR043968">
    <property type="entry name" value="SGNH"/>
</dbReference>
<keyword evidence="4" id="KW-0808">Transferase</keyword>
<dbReference type="Proteomes" id="UP001228044">
    <property type="component" value="Unassembled WGS sequence"/>
</dbReference>